<dbReference type="OrthoDB" id="904187at2759"/>
<evidence type="ECO:0000313" key="2">
    <source>
        <dbReference type="EMBL" id="GFQ06513.1"/>
    </source>
</evidence>
<keyword evidence="3" id="KW-1185">Reference proteome</keyword>
<dbReference type="SUPFAM" id="SSF52047">
    <property type="entry name" value="RNI-like"/>
    <property type="match status" value="1"/>
</dbReference>
<dbReference type="PANTHER" id="PTHR34145">
    <property type="entry name" value="OS02G0105600 PROTEIN"/>
    <property type="match status" value="1"/>
</dbReference>
<organism evidence="2 3">
    <name type="scientific">Phtheirospermum japonicum</name>
    <dbReference type="NCBI Taxonomy" id="374723"/>
    <lineage>
        <taxon>Eukaryota</taxon>
        <taxon>Viridiplantae</taxon>
        <taxon>Streptophyta</taxon>
        <taxon>Embryophyta</taxon>
        <taxon>Tracheophyta</taxon>
        <taxon>Spermatophyta</taxon>
        <taxon>Magnoliopsida</taxon>
        <taxon>eudicotyledons</taxon>
        <taxon>Gunneridae</taxon>
        <taxon>Pentapetalae</taxon>
        <taxon>asterids</taxon>
        <taxon>lamiids</taxon>
        <taxon>Lamiales</taxon>
        <taxon>Orobanchaceae</taxon>
        <taxon>Orobanchaceae incertae sedis</taxon>
        <taxon>Phtheirospermum</taxon>
    </lineage>
</organism>
<dbReference type="Gene3D" id="3.80.10.10">
    <property type="entry name" value="Ribonuclease Inhibitor"/>
    <property type="match status" value="1"/>
</dbReference>
<dbReference type="Pfam" id="PF24758">
    <property type="entry name" value="LRR_At5g56370"/>
    <property type="match status" value="1"/>
</dbReference>
<dbReference type="AlphaFoldDB" id="A0A830D791"/>
<comment type="caution">
    <text evidence="2">The sequence shown here is derived from an EMBL/GenBank/DDBJ whole genome shotgun (WGS) entry which is preliminary data.</text>
</comment>
<gene>
    <name evidence="2" type="ORF">PHJA_002795300</name>
</gene>
<evidence type="ECO:0000313" key="3">
    <source>
        <dbReference type="Proteomes" id="UP000653305"/>
    </source>
</evidence>
<accession>A0A830D791</accession>
<feature type="domain" description="F-box/LRR-repeat protein 15/At3g58940/PEG3-like LRR" evidence="1">
    <location>
        <begin position="116"/>
        <end position="219"/>
    </location>
</feature>
<reference evidence="2" key="1">
    <citation type="submission" date="2020-07" db="EMBL/GenBank/DDBJ databases">
        <title>Ethylene signaling mediates host invasion by parasitic plants.</title>
        <authorList>
            <person name="Yoshida S."/>
        </authorList>
    </citation>
    <scope>NUCLEOTIDE SEQUENCE</scope>
    <source>
        <strain evidence="2">Okayama</strain>
    </source>
</reference>
<dbReference type="Proteomes" id="UP000653305">
    <property type="component" value="Unassembled WGS sequence"/>
</dbReference>
<dbReference type="EMBL" id="BMAC01001253">
    <property type="protein sequence ID" value="GFQ06513.1"/>
    <property type="molecule type" value="Genomic_DNA"/>
</dbReference>
<dbReference type="InterPro" id="IPR032675">
    <property type="entry name" value="LRR_dom_sf"/>
</dbReference>
<name>A0A830D791_9LAMI</name>
<sequence length="480" mass="55893">MGGEFELLEPLIQRIQYFLAGKEAARTTVLSKSWRSAWLTRPNLDFDETNFKISWWGSDEFVEFTNTTIRRYEESGIRIESFKLCLEHEYRPRVDHANELILRALKIGATHLSFQLNRKFVLPHEVFGAENLVELSMQRCKVDLGPMDRKVIRCSRLKSLCLDYVDIETDVISNLISNCPIIEKLSLSRVGSVGELVPINLHRLTCLELYRVEFNTLFLADLSSKFPSLMDLTLHYYTFFQEEVRISSCSLVRLDFRHEFDVGRDIKSRIIFDVPSIRKFTFEGRTIPSLSFRSTSRGQWESHISITRFHGPTAFWFRKLNKFLTKLRQSKIHLSLNVRSPKSFDYAPEGLTKKQGVENLTIDYSGLPSLTCYAHFDGVFRICRPKCITQYLVPKASYDRRKRNNDFLCKIFIRGMDGEFLSTPINFMNGLHDLEEVNAQLYDEVVAAWRPMPLELLLDASKSPANTQTIRFQMKWKTID</sequence>
<dbReference type="InterPro" id="IPR053772">
    <property type="entry name" value="At1g61320/At1g61330-like"/>
</dbReference>
<evidence type="ECO:0000259" key="1">
    <source>
        <dbReference type="Pfam" id="PF24758"/>
    </source>
</evidence>
<dbReference type="InterPro" id="IPR055411">
    <property type="entry name" value="LRR_FXL15/At3g58940/PEG3-like"/>
</dbReference>
<protein>
    <submittedName>
        <fullName evidence="2">F-box/LRR-repeat protein at3g59200</fullName>
    </submittedName>
</protein>
<proteinExistence type="predicted"/>